<evidence type="ECO:0000256" key="1">
    <source>
        <dbReference type="ARBA" id="ARBA00004906"/>
    </source>
</evidence>
<evidence type="ECO:0000256" key="3">
    <source>
        <dbReference type="SAM" id="MobiDB-lite"/>
    </source>
</evidence>
<feature type="region of interest" description="Disordered" evidence="3">
    <location>
        <begin position="1"/>
        <end position="33"/>
    </location>
</feature>
<dbReference type="eggNOG" id="ENOG502S1WE">
    <property type="taxonomic scope" value="Eukaryota"/>
</dbReference>
<evidence type="ECO:0000313" key="5">
    <source>
        <dbReference type="EMBL" id="CCF46643.1"/>
    </source>
</evidence>
<sequence length="278" mass="31101">MDPAPPSPPTSVAGSNAPTSETGSTTGSNYGGIDPEIEENLYILPYVSEEGLRSDATDRRKIIGSSHDDYYPLPADFSIASSTEAPSLPADNGCRLLSLPSELIDAVLSYLPPCDLAIVSETCRSLHAHATSDVHWYQRVQANIPGTKLETPYPCRTYRELYAAHDPRWFLPKYKIWFCDRDLMGKMIVVRYDQRRGCIEGYQLLAVSSRTTYQHWPADNSVIIHAFEPRVKLHLDKPVLQFHARVPEEDDDSTGILGNRFLPEIPMAIDDRSDAMFS</sequence>
<feature type="domain" description="F-box" evidence="4">
    <location>
        <begin position="93"/>
        <end position="139"/>
    </location>
</feature>
<dbReference type="Pfam" id="PF12937">
    <property type="entry name" value="F-box-like"/>
    <property type="match status" value="1"/>
</dbReference>
<dbReference type="PANTHER" id="PTHR10706:SF130">
    <property type="entry name" value="F-BOX ONLY PROTEIN 31"/>
    <property type="match status" value="1"/>
</dbReference>
<name>H1W2D0_COLHI</name>
<accession>H1W2D0</accession>
<feature type="compositionally biased region" description="Polar residues" evidence="3">
    <location>
        <begin position="10"/>
        <end position="28"/>
    </location>
</feature>
<dbReference type="SUPFAM" id="SSF81383">
    <property type="entry name" value="F-box domain"/>
    <property type="match status" value="1"/>
</dbReference>
<dbReference type="Gene3D" id="1.20.1280.50">
    <property type="match status" value="1"/>
</dbReference>
<dbReference type="InterPro" id="IPR045048">
    <property type="entry name" value="FBXO31/39"/>
</dbReference>
<evidence type="ECO:0000313" key="6">
    <source>
        <dbReference type="Proteomes" id="UP000007174"/>
    </source>
</evidence>
<dbReference type="EMBL" id="CACQ02008906">
    <property type="protein sequence ID" value="CCF46643.1"/>
    <property type="molecule type" value="Genomic_DNA"/>
</dbReference>
<dbReference type="AlphaFoldDB" id="H1W2D0"/>
<dbReference type="GO" id="GO:0016567">
    <property type="term" value="P:protein ubiquitination"/>
    <property type="evidence" value="ECO:0007669"/>
    <property type="project" value="UniProtKB-UniPathway"/>
</dbReference>
<protein>
    <submittedName>
        <fullName evidence="5">F-box domain-containing protein</fullName>
    </submittedName>
</protein>
<dbReference type="STRING" id="759273.H1W2D0"/>
<reference evidence="6" key="1">
    <citation type="journal article" date="2012" name="Nat. Genet.">
        <title>Lifestyle transitions in plant pathogenic Colletotrichum fungi deciphered by genome and transcriptome analyses.</title>
        <authorList>
            <person name="O'Connell R.J."/>
            <person name="Thon M.R."/>
            <person name="Hacquard S."/>
            <person name="Amyotte S.G."/>
            <person name="Kleemann J."/>
            <person name="Torres M.F."/>
            <person name="Damm U."/>
            <person name="Buiate E.A."/>
            <person name="Epstein L."/>
            <person name="Alkan N."/>
            <person name="Altmueller J."/>
            <person name="Alvarado-Balderrama L."/>
            <person name="Bauser C.A."/>
            <person name="Becker C."/>
            <person name="Birren B.W."/>
            <person name="Chen Z."/>
            <person name="Choi J."/>
            <person name="Crouch J.A."/>
            <person name="Duvick J.P."/>
            <person name="Farman M.A."/>
            <person name="Gan P."/>
            <person name="Heiman D."/>
            <person name="Henrissat B."/>
            <person name="Howard R.J."/>
            <person name="Kabbage M."/>
            <person name="Koch C."/>
            <person name="Kracher B."/>
            <person name="Kubo Y."/>
            <person name="Law A.D."/>
            <person name="Lebrun M.-H."/>
            <person name="Lee Y.-H."/>
            <person name="Miyara I."/>
            <person name="Moore N."/>
            <person name="Neumann U."/>
            <person name="Nordstroem K."/>
            <person name="Panaccione D.G."/>
            <person name="Panstruga R."/>
            <person name="Place M."/>
            <person name="Proctor R.H."/>
            <person name="Prusky D."/>
            <person name="Rech G."/>
            <person name="Reinhardt R."/>
            <person name="Rollins J.A."/>
            <person name="Rounsley S."/>
            <person name="Schardl C.L."/>
            <person name="Schwartz D.C."/>
            <person name="Shenoy N."/>
            <person name="Shirasu K."/>
            <person name="Sikhakolli U.R."/>
            <person name="Stueber K."/>
            <person name="Sukno S.A."/>
            <person name="Sweigard J.A."/>
            <person name="Takano Y."/>
            <person name="Takahara H."/>
            <person name="Trail F."/>
            <person name="van der Does H.C."/>
            <person name="Voll L.M."/>
            <person name="Will I."/>
            <person name="Young S."/>
            <person name="Zeng Q."/>
            <person name="Zhang J."/>
            <person name="Zhou S."/>
            <person name="Dickman M.B."/>
            <person name="Schulze-Lefert P."/>
            <person name="Ver Loren van Themaat E."/>
            <person name="Ma L.-J."/>
            <person name="Vaillancourt L.J."/>
        </authorList>
    </citation>
    <scope>NUCLEOTIDE SEQUENCE [LARGE SCALE GENOMIC DNA]</scope>
    <source>
        <strain evidence="6">IMI 349063</strain>
    </source>
</reference>
<proteinExistence type="predicted"/>
<dbReference type="InterPro" id="IPR036047">
    <property type="entry name" value="F-box-like_dom_sf"/>
</dbReference>
<dbReference type="SMART" id="SM00256">
    <property type="entry name" value="FBOX"/>
    <property type="match status" value="1"/>
</dbReference>
<dbReference type="PANTHER" id="PTHR10706">
    <property type="entry name" value="F-BOX FAMILY PROTEIN"/>
    <property type="match status" value="1"/>
</dbReference>
<evidence type="ECO:0000259" key="4">
    <source>
        <dbReference type="PROSITE" id="PS50181"/>
    </source>
</evidence>
<dbReference type="Proteomes" id="UP000007174">
    <property type="component" value="Unassembled WGS sequence"/>
</dbReference>
<dbReference type="PROSITE" id="PS50181">
    <property type="entry name" value="FBOX"/>
    <property type="match status" value="1"/>
</dbReference>
<dbReference type="UniPathway" id="UPA00143"/>
<evidence type="ECO:0000256" key="2">
    <source>
        <dbReference type="ARBA" id="ARBA00022786"/>
    </source>
</evidence>
<dbReference type="InterPro" id="IPR001810">
    <property type="entry name" value="F-box_dom"/>
</dbReference>
<gene>
    <name evidence="5" type="ORF">CH063_15327</name>
</gene>
<dbReference type="VEuPathDB" id="FungiDB:CH63R_06346"/>
<comment type="pathway">
    <text evidence="1">Protein modification; protein ubiquitination.</text>
</comment>
<keyword evidence="2" id="KW-0833">Ubl conjugation pathway</keyword>
<organism evidence="5 6">
    <name type="scientific">Colletotrichum higginsianum (strain IMI 349063)</name>
    <name type="common">Crucifer anthracnose fungus</name>
    <dbReference type="NCBI Taxonomy" id="759273"/>
    <lineage>
        <taxon>Eukaryota</taxon>
        <taxon>Fungi</taxon>
        <taxon>Dikarya</taxon>
        <taxon>Ascomycota</taxon>
        <taxon>Pezizomycotina</taxon>
        <taxon>Sordariomycetes</taxon>
        <taxon>Hypocreomycetidae</taxon>
        <taxon>Glomerellales</taxon>
        <taxon>Glomerellaceae</taxon>
        <taxon>Colletotrichum</taxon>
        <taxon>Colletotrichum destructivum species complex</taxon>
    </lineage>
</organism>
<dbReference type="HOGENOM" id="CLU_1001195_0_0_1"/>